<reference evidence="2 3" key="1">
    <citation type="journal article" date="2018" name="Nat. Biotechnol.">
        <title>A standardized bacterial taxonomy based on genome phylogeny substantially revises the tree of life.</title>
        <authorList>
            <person name="Parks D.H."/>
            <person name="Chuvochina M."/>
            <person name="Waite D.W."/>
            <person name="Rinke C."/>
            <person name="Skarshewski A."/>
            <person name="Chaumeil P.A."/>
            <person name="Hugenholtz P."/>
        </authorList>
    </citation>
    <scope>NUCLEOTIDE SEQUENCE [LARGE SCALE GENOMIC DNA]</scope>
    <source>
        <strain evidence="2">UBA11482</strain>
    </source>
</reference>
<dbReference type="Proteomes" id="UP000262954">
    <property type="component" value="Unassembled WGS sequence"/>
</dbReference>
<protein>
    <recommendedName>
        <fullName evidence="4">Lipoprotein</fullName>
    </recommendedName>
</protein>
<comment type="caution">
    <text evidence="2">The sequence shown here is derived from an EMBL/GenBank/DDBJ whole genome shotgun (WGS) entry which is preliminary data.</text>
</comment>
<evidence type="ECO:0008006" key="4">
    <source>
        <dbReference type="Google" id="ProtNLM"/>
    </source>
</evidence>
<evidence type="ECO:0000313" key="2">
    <source>
        <dbReference type="EMBL" id="HBJ08499.1"/>
    </source>
</evidence>
<dbReference type="AlphaFoldDB" id="A0A354M1W0"/>
<sequence>MKNLIFFSFLISLLLVFPGCSKDDDGEDKKTSNIRLNLHYDTGNDKFISAYLYIYDLENNYIQNFELFYEKRNLYYLKDINGNKVFPVVKMLIEESTGFIYYDALPPHLYRKDACKVLLIPKLLNKPYSYTCKIVEWKKFGENLIFEKTFKSNPEKEDEYEVW</sequence>
<organism evidence="2 3">
    <name type="scientific">Coprobacter fastidiosus</name>
    <dbReference type="NCBI Taxonomy" id="1099853"/>
    <lineage>
        <taxon>Bacteria</taxon>
        <taxon>Pseudomonadati</taxon>
        <taxon>Bacteroidota</taxon>
        <taxon>Bacteroidia</taxon>
        <taxon>Bacteroidales</taxon>
        <taxon>Barnesiellaceae</taxon>
        <taxon>Coprobacter</taxon>
    </lineage>
</organism>
<dbReference type="EMBL" id="DNWC01000077">
    <property type="protein sequence ID" value="HBJ08499.1"/>
    <property type="molecule type" value="Genomic_DNA"/>
</dbReference>
<keyword evidence="1" id="KW-0732">Signal</keyword>
<accession>A0A354M1W0</accession>
<dbReference type="RefSeq" id="WP_147412169.1">
    <property type="nucleotide sequence ID" value="NZ_CAUAJF010000090.1"/>
</dbReference>
<evidence type="ECO:0000313" key="3">
    <source>
        <dbReference type="Proteomes" id="UP000262954"/>
    </source>
</evidence>
<gene>
    <name evidence="2" type="ORF">DDY73_05790</name>
</gene>
<evidence type="ECO:0000256" key="1">
    <source>
        <dbReference type="SAM" id="SignalP"/>
    </source>
</evidence>
<feature type="chain" id="PRO_5016710288" description="Lipoprotein" evidence="1">
    <location>
        <begin position="23"/>
        <end position="163"/>
    </location>
</feature>
<feature type="signal peptide" evidence="1">
    <location>
        <begin position="1"/>
        <end position="22"/>
    </location>
</feature>
<proteinExistence type="predicted"/>
<name>A0A354M1W0_9BACT</name>